<evidence type="ECO:0000256" key="3">
    <source>
        <dbReference type="ARBA" id="ARBA00023163"/>
    </source>
</evidence>
<evidence type="ECO:0000256" key="2">
    <source>
        <dbReference type="ARBA" id="ARBA00023125"/>
    </source>
</evidence>
<keyword evidence="6" id="KW-1185">Reference proteome</keyword>
<dbReference type="InterPro" id="IPR009057">
    <property type="entry name" value="Homeodomain-like_sf"/>
</dbReference>
<dbReference type="RefSeq" id="WP_220251937.1">
    <property type="nucleotide sequence ID" value="NZ_JAICCF010000003.1"/>
</dbReference>
<dbReference type="SUPFAM" id="SSF46689">
    <property type="entry name" value="Homeodomain-like"/>
    <property type="match status" value="1"/>
</dbReference>
<dbReference type="Proteomes" id="UP000812961">
    <property type="component" value="Unassembled WGS sequence"/>
</dbReference>
<keyword evidence="2" id="KW-0238">DNA-binding</keyword>
<dbReference type="InterPro" id="IPR046532">
    <property type="entry name" value="DUF6597"/>
</dbReference>
<dbReference type="PANTHER" id="PTHR46796">
    <property type="entry name" value="HTH-TYPE TRANSCRIPTIONAL ACTIVATOR RHAS-RELATED"/>
    <property type="match status" value="1"/>
</dbReference>
<dbReference type="InterPro" id="IPR018060">
    <property type="entry name" value="HTH_AraC"/>
</dbReference>
<protein>
    <submittedName>
        <fullName evidence="5">Helix-turn-helix domain-containing protein</fullName>
    </submittedName>
</protein>
<keyword evidence="3" id="KW-0804">Transcription</keyword>
<feature type="domain" description="HTH araC/xylS-type" evidence="4">
    <location>
        <begin position="145"/>
        <end position="244"/>
    </location>
</feature>
<proteinExistence type="predicted"/>
<reference evidence="5 6" key="1">
    <citation type="submission" date="2021-08" db="EMBL/GenBank/DDBJ databases">
        <title>The genome sequence of Chitinophaga sp. B61.</title>
        <authorList>
            <person name="Zhang X."/>
        </authorList>
    </citation>
    <scope>NUCLEOTIDE SEQUENCE [LARGE SCALE GENOMIC DNA]</scope>
    <source>
        <strain evidence="5 6">B61</strain>
    </source>
</reference>
<dbReference type="PROSITE" id="PS01124">
    <property type="entry name" value="HTH_ARAC_FAMILY_2"/>
    <property type="match status" value="1"/>
</dbReference>
<evidence type="ECO:0000313" key="5">
    <source>
        <dbReference type="EMBL" id="MBW8686643.1"/>
    </source>
</evidence>
<comment type="caution">
    <text evidence="5">The sequence shown here is derived from an EMBL/GenBank/DDBJ whole genome shotgun (WGS) entry which is preliminary data.</text>
</comment>
<dbReference type="Gene3D" id="1.10.10.60">
    <property type="entry name" value="Homeodomain-like"/>
    <property type="match status" value="1"/>
</dbReference>
<dbReference type="InterPro" id="IPR050204">
    <property type="entry name" value="AraC_XylS_family_regulators"/>
</dbReference>
<dbReference type="Pfam" id="PF20240">
    <property type="entry name" value="DUF6597"/>
    <property type="match status" value="1"/>
</dbReference>
<sequence length="244" mass="28290">MSYRQFKPHPALSAYIDAYWLVEGSGNALHTSNILPDGCVDLIFNLDDQCRNTEGTITMESEKTYLIGTMTTFKTSCIGPDNKLIGVRFKPAAFSSFFRFAPLHEITDLSIDFKPTDIPEINKLRERPVQYLNHYFLNRLIQPRHNLLDVAREIEQAKGQLPIHELAKRNYITTRQLERHFQRYVGTSPKEFANIIRFRNAHALIKRNKEKRSLLTIAFECGYYDHAHLTNDIKRYTGLTPSQL</sequence>
<evidence type="ECO:0000256" key="1">
    <source>
        <dbReference type="ARBA" id="ARBA00023015"/>
    </source>
</evidence>
<dbReference type="Pfam" id="PF12833">
    <property type="entry name" value="HTH_18"/>
    <property type="match status" value="1"/>
</dbReference>
<evidence type="ECO:0000313" key="6">
    <source>
        <dbReference type="Proteomes" id="UP000812961"/>
    </source>
</evidence>
<organism evidence="5 6">
    <name type="scientific">Chitinophaga rhizophila</name>
    <dbReference type="NCBI Taxonomy" id="2866212"/>
    <lineage>
        <taxon>Bacteria</taxon>
        <taxon>Pseudomonadati</taxon>
        <taxon>Bacteroidota</taxon>
        <taxon>Chitinophagia</taxon>
        <taxon>Chitinophagales</taxon>
        <taxon>Chitinophagaceae</taxon>
        <taxon>Chitinophaga</taxon>
    </lineage>
</organism>
<accession>A0ABS7GG29</accession>
<evidence type="ECO:0000259" key="4">
    <source>
        <dbReference type="PROSITE" id="PS01124"/>
    </source>
</evidence>
<gene>
    <name evidence="5" type="ORF">K1Y79_20050</name>
</gene>
<dbReference type="EMBL" id="JAICCF010000003">
    <property type="protein sequence ID" value="MBW8686643.1"/>
    <property type="molecule type" value="Genomic_DNA"/>
</dbReference>
<keyword evidence="1" id="KW-0805">Transcription regulation</keyword>
<name>A0ABS7GG29_9BACT</name>
<dbReference type="PANTHER" id="PTHR46796:SF13">
    <property type="entry name" value="HTH-TYPE TRANSCRIPTIONAL ACTIVATOR RHAS"/>
    <property type="match status" value="1"/>
</dbReference>
<dbReference type="SMART" id="SM00342">
    <property type="entry name" value="HTH_ARAC"/>
    <property type="match status" value="1"/>
</dbReference>